<evidence type="ECO:0000256" key="2">
    <source>
        <dbReference type="ARBA" id="ARBA00023002"/>
    </source>
</evidence>
<accession>A0A853DC55</accession>
<name>A0A853DC55_9MICO</name>
<dbReference type="InterPro" id="IPR036291">
    <property type="entry name" value="NAD(P)-bd_dom_sf"/>
</dbReference>
<keyword evidence="5" id="KW-1185">Reference proteome</keyword>
<evidence type="ECO:0000313" key="4">
    <source>
        <dbReference type="EMBL" id="NYJ74912.1"/>
    </source>
</evidence>
<dbReference type="InterPro" id="IPR050259">
    <property type="entry name" value="SDR"/>
</dbReference>
<dbReference type="EMBL" id="JACCFW010000001">
    <property type="protein sequence ID" value="NYJ74912.1"/>
    <property type="molecule type" value="Genomic_DNA"/>
</dbReference>
<dbReference type="GO" id="GO:0016491">
    <property type="term" value="F:oxidoreductase activity"/>
    <property type="evidence" value="ECO:0007669"/>
    <property type="project" value="UniProtKB-KW"/>
</dbReference>
<dbReference type="PANTHER" id="PTHR42879:SF6">
    <property type="entry name" value="NADPH-DEPENDENT REDUCTASE BACG"/>
    <property type="match status" value="1"/>
</dbReference>
<protein>
    <submittedName>
        <fullName evidence="4">NAD(P)-dependent dehydrogenase (Short-subunit alcohol dehydrogenase family)</fullName>
    </submittedName>
</protein>
<dbReference type="InterPro" id="IPR057326">
    <property type="entry name" value="KR_dom"/>
</dbReference>
<organism evidence="4 5">
    <name type="scientific">Allobranchiibius huperziae</name>
    <dbReference type="NCBI Taxonomy" id="1874116"/>
    <lineage>
        <taxon>Bacteria</taxon>
        <taxon>Bacillati</taxon>
        <taxon>Actinomycetota</taxon>
        <taxon>Actinomycetes</taxon>
        <taxon>Micrococcales</taxon>
        <taxon>Dermacoccaceae</taxon>
        <taxon>Allobranchiibius</taxon>
    </lineage>
</organism>
<evidence type="ECO:0000313" key="5">
    <source>
        <dbReference type="Proteomes" id="UP000571817"/>
    </source>
</evidence>
<reference evidence="4 5" key="1">
    <citation type="submission" date="2020-07" db="EMBL/GenBank/DDBJ databases">
        <title>Sequencing the genomes of 1000 actinobacteria strains.</title>
        <authorList>
            <person name="Klenk H.-P."/>
        </authorList>
    </citation>
    <scope>NUCLEOTIDE SEQUENCE [LARGE SCALE GENOMIC DNA]</scope>
    <source>
        <strain evidence="4 5">DSM 29531</strain>
    </source>
</reference>
<dbReference type="AlphaFoldDB" id="A0A853DC55"/>
<dbReference type="RefSeq" id="WP_179481173.1">
    <property type="nucleotide sequence ID" value="NZ_JACCFW010000001.1"/>
</dbReference>
<evidence type="ECO:0000259" key="3">
    <source>
        <dbReference type="SMART" id="SM00822"/>
    </source>
</evidence>
<dbReference type="SMART" id="SM00822">
    <property type="entry name" value="PKS_KR"/>
    <property type="match status" value="1"/>
</dbReference>
<evidence type="ECO:0000256" key="1">
    <source>
        <dbReference type="ARBA" id="ARBA00006484"/>
    </source>
</evidence>
<comment type="caution">
    <text evidence="4">The sequence shown here is derived from an EMBL/GenBank/DDBJ whole genome shotgun (WGS) entry which is preliminary data.</text>
</comment>
<dbReference type="Pfam" id="PF00106">
    <property type="entry name" value="adh_short"/>
    <property type="match status" value="1"/>
</dbReference>
<dbReference type="SUPFAM" id="SSF51735">
    <property type="entry name" value="NAD(P)-binding Rossmann-fold domains"/>
    <property type="match status" value="1"/>
</dbReference>
<gene>
    <name evidence="4" type="ORF">HNR15_001875</name>
</gene>
<keyword evidence="2" id="KW-0560">Oxidoreductase</keyword>
<dbReference type="InterPro" id="IPR002347">
    <property type="entry name" value="SDR_fam"/>
</dbReference>
<feature type="domain" description="Ketoreductase" evidence="3">
    <location>
        <begin position="8"/>
        <end position="167"/>
    </location>
</feature>
<dbReference type="FunFam" id="3.40.50.720:FF:000084">
    <property type="entry name" value="Short-chain dehydrogenase reductase"/>
    <property type="match status" value="1"/>
</dbReference>
<dbReference type="Proteomes" id="UP000571817">
    <property type="component" value="Unassembled WGS sequence"/>
</dbReference>
<comment type="similarity">
    <text evidence="1">Belongs to the short-chain dehydrogenases/reductases (SDR) family.</text>
</comment>
<dbReference type="Gene3D" id="3.40.50.720">
    <property type="entry name" value="NAD(P)-binding Rossmann-like Domain"/>
    <property type="match status" value="1"/>
</dbReference>
<sequence length="264" mass="27484">MDLQLQGKRALVTGGSRGLGFAIASELCDEGARVALLARDAETVERAASTLRSRGYDAIAVSADTSRDDEVDAAVAKVTEDLGGVDILVNAAAKAAGGPPTGFQDLDDDALRTEMETKVLGYLRCARAVAPQMIDRGWGRVINISGLNLRRTGSMFGAIRNVSVVAMSKNLADELGPHGVNVTVVHPGLTLTDGVHEMIRAGASDRGITEPEMAKNLAQDVITGRLVEPVEVAHVVTFLCSPLSVAITGDAVAVGGGQLGSIHY</sequence>
<dbReference type="PANTHER" id="PTHR42879">
    <property type="entry name" value="3-OXOACYL-(ACYL-CARRIER-PROTEIN) REDUCTASE"/>
    <property type="match status" value="1"/>
</dbReference>
<dbReference type="PRINTS" id="PR00081">
    <property type="entry name" value="GDHRDH"/>
</dbReference>
<proteinExistence type="inferred from homology"/>